<feature type="domain" description="VWFA" evidence="3">
    <location>
        <begin position="633"/>
        <end position="858"/>
    </location>
</feature>
<dbReference type="Gene3D" id="2.150.10.10">
    <property type="entry name" value="Serralysin-like metalloprotease, C-terminal"/>
    <property type="match status" value="1"/>
</dbReference>
<dbReference type="Pfam" id="PF22783">
    <property type="entry name" value="BapA_N"/>
    <property type="match status" value="1"/>
</dbReference>
<dbReference type="SUPFAM" id="SSF51120">
    <property type="entry name" value="beta-Roll"/>
    <property type="match status" value="1"/>
</dbReference>
<dbReference type="SUPFAM" id="SSF53300">
    <property type="entry name" value="vWA-like"/>
    <property type="match status" value="1"/>
</dbReference>
<dbReference type="PRINTS" id="PR00313">
    <property type="entry name" value="CABNDNGRPT"/>
</dbReference>
<proteinExistence type="predicted"/>
<organism evidence="4 5">
    <name type="scientific">Acinetobacter baumannii</name>
    <dbReference type="NCBI Taxonomy" id="470"/>
    <lineage>
        <taxon>Bacteria</taxon>
        <taxon>Pseudomonadati</taxon>
        <taxon>Pseudomonadota</taxon>
        <taxon>Gammaproteobacteria</taxon>
        <taxon>Moraxellales</taxon>
        <taxon>Moraxellaceae</taxon>
        <taxon>Acinetobacter</taxon>
        <taxon>Acinetobacter calcoaceticus/baumannii complex</taxon>
    </lineage>
</organism>
<dbReference type="CDD" id="cd00198">
    <property type="entry name" value="vWFA"/>
    <property type="match status" value="1"/>
</dbReference>
<protein>
    <submittedName>
        <fullName evidence="4">Cell-surface adhesin</fullName>
    </submittedName>
</protein>
<dbReference type="Proteomes" id="UP000252694">
    <property type="component" value="Unassembled WGS sequence"/>
</dbReference>
<feature type="region of interest" description="Disordered" evidence="2">
    <location>
        <begin position="135"/>
        <end position="159"/>
    </location>
</feature>
<dbReference type="RefSeq" id="WP_322874028.1">
    <property type="nucleotide sequence ID" value="NZ_UFMQ01000051.1"/>
</dbReference>
<dbReference type="AlphaFoldDB" id="A0A335GV47"/>
<dbReference type="InterPro" id="IPR001343">
    <property type="entry name" value="Hemolysn_Ca-bd"/>
</dbReference>
<dbReference type="PROSITE" id="PS50234">
    <property type="entry name" value="VWFA"/>
    <property type="match status" value="1"/>
</dbReference>
<dbReference type="Gene3D" id="3.40.50.410">
    <property type="entry name" value="von Willebrand factor, type A domain"/>
    <property type="match status" value="1"/>
</dbReference>
<evidence type="ECO:0000259" key="3">
    <source>
        <dbReference type="PROSITE" id="PS50234"/>
    </source>
</evidence>
<dbReference type="InterPro" id="IPR002035">
    <property type="entry name" value="VWF_A"/>
</dbReference>
<accession>A0A335GV47</accession>
<dbReference type="InterPro" id="IPR011049">
    <property type="entry name" value="Serralysin-like_metalloprot_C"/>
</dbReference>
<dbReference type="InterPro" id="IPR018511">
    <property type="entry name" value="Hemolysin-typ_Ca-bd_CS"/>
</dbReference>
<dbReference type="NCBIfam" id="TIGR03661">
    <property type="entry name" value="T1SS_VCA0849"/>
    <property type="match status" value="1"/>
</dbReference>
<reference evidence="4 5" key="1">
    <citation type="submission" date="2018-07" db="EMBL/GenBank/DDBJ databases">
        <authorList>
            <consortium name="Pathogen Informatics"/>
        </authorList>
    </citation>
    <scope>NUCLEOTIDE SEQUENCE [LARGE SCALE GENOMIC DNA]</scope>
    <source>
        <strain evidence="4 5">4300STDY7045823</strain>
    </source>
</reference>
<name>A0A335GV47_ACIBA</name>
<dbReference type="InterPro" id="IPR048051">
    <property type="entry name" value="BapA-like_prefix-like"/>
</dbReference>
<dbReference type="Pfam" id="PF00353">
    <property type="entry name" value="HemolysinCabind"/>
    <property type="match status" value="3"/>
</dbReference>
<evidence type="ECO:0000313" key="4">
    <source>
        <dbReference type="EMBL" id="SST34047.1"/>
    </source>
</evidence>
<dbReference type="PROSITE" id="PS00330">
    <property type="entry name" value="HEMOLYSIN_CALCIUM"/>
    <property type="match status" value="1"/>
</dbReference>
<evidence type="ECO:0000313" key="5">
    <source>
        <dbReference type="Proteomes" id="UP000252694"/>
    </source>
</evidence>
<evidence type="ECO:0000256" key="2">
    <source>
        <dbReference type="SAM" id="MobiDB-lite"/>
    </source>
</evidence>
<dbReference type="InterPro" id="IPR036465">
    <property type="entry name" value="vWFA_dom_sf"/>
</dbReference>
<sequence length="1097" mass="115026">MTNFIVIEKESLNKSTVNATQITLTEASIVHTKMSRDDVEEFIRDGNNLLLKLKNGEVVVIENFFISYDDVASDLVFEEDGCVLYWFDGVSGFKGIPGLEALLPAVESSQLVGLLPWLVGAAVVGGAAAIIDHNDKDEEPKDTTAPTAPTVEINDGGDGVINPTDLVNGKVTVTVKPTEPVVEGDKITITHPDGSIEEIEVTASNKDDINKNGITVKVTPAAEGEDTVVTAVVTDPQGNTSPEGKDNSTVDLVVPGDVDGDGEKDLTGAPVVEINDGDDGVINPSDLNADGTVDAKVTFPKDAGYSVGDTVVIKDQDGTELVKRPLTAEDLENGITVKVTPAAEGEDTVVTAVVTDPQGNTSPEGKDNSTVDLVVPGDVDGDGEKDLTGAPVVEINDGDDGVINPSDLNADGTVDAKVTFPKDAGYSVGDTVVIKDQDGTELVKRPLTAEDLENGITVKVTPAAEGEDTVVTAVVTDPQGNTSPEGKDNSTVDLVVGSLEITEINEDGVVKGQTTDVPVGSDVVLTFKDHTGSQINDPVTGKPVTVTTVVKPDGSYEAQLPEDLTSLTDQINVKADSFDNNGKPVSDNEDTKKPITEVTTNGNDSLIGTTGDDVLAGDTGGLKTNFVAGHNYNVSIVLDLSGSMLFAMDGTRNPPAGTSRLDMAKKGLKAFIQQMVDHDGVINLQLASFSSTNTGNNAGNQYNKSWVVGKGNLQEIFNYIDALQAGGGTRPDLGWEKAENWFDGSLTGLASGSVKANSSYENQTYFVTDGEPSPKGTGGTALAGTANETQKQSYDADFVGLTEKSKIFAVGVSSAVSSNTVSRYDNTAENGDKILNWSKDNHGDAKAIADADKLIAYLIGGSENFIPADVGNDVVKGGAGDDILFGDAMNTDWITGLDPLQYPKYSGYSKLIAHLKANVTIGAEPTQQQIYDFVKDNYQKFVTADATDTETKGGNDIIYGGSGNDIIIAGAGDDRIYGGSGDDIISTGRGNDTIIYDVLNAADAMGGNGTDTWVDYAANDKIEFGADFFEGLLADKSNISEYIKVEDVNGKAVLKVDRDGAADATGGTTHDWADLLIIEGKTASELQDLINNQIIIG</sequence>
<dbReference type="SMART" id="SM00327">
    <property type="entry name" value="VWA"/>
    <property type="match status" value="1"/>
</dbReference>
<evidence type="ECO:0000256" key="1">
    <source>
        <dbReference type="ARBA" id="ARBA00022837"/>
    </source>
</evidence>
<keyword evidence="1" id="KW-0106">Calcium</keyword>
<dbReference type="InterPro" id="IPR019960">
    <property type="entry name" value="T1SS_VCA0849"/>
</dbReference>
<dbReference type="GO" id="GO:0005509">
    <property type="term" value="F:calcium ion binding"/>
    <property type="evidence" value="ECO:0007669"/>
    <property type="project" value="InterPro"/>
</dbReference>
<dbReference type="NCBIfam" id="NF033677">
    <property type="entry name" value="biofilm_BapA_N"/>
    <property type="match status" value="1"/>
</dbReference>
<dbReference type="EMBL" id="UFMQ01000051">
    <property type="protein sequence ID" value="SST34047.1"/>
    <property type="molecule type" value="Genomic_DNA"/>
</dbReference>
<gene>
    <name evidence="4" type="primary">cya_2</name>
    <name evidence="4" type="ORF">SAMEA104305318_04082</name>
</gene>